<comment type="caution">
    <text evidence="2">The sequence shown here is derived from an EMBL/GenBank/DDBJ whole genome shotgun (WGS) entry which is preliminary data.</text>
</comment>
<evidence type="ECO:0000313" key="2">
    <source>
        <dbReference type="EMBL" id="OOQ86955.1"/>
    </source>
</evidence>
<feature type="region of interest" description="Disordered" evidence="1">
    <location>
        <begin position="628"/>
        <end position="652"/>
    </location>
</feature>
<evidence type="ECO:0008006" key="4">
    <source>
        <dbReference type="Google" id="ProtNLM"/>
    </source>
</evidence>
<organism evidence="2 3">
    <name type="scientific">Penicillium brasilianum</name>
    <dbReference type="NCBI Taxonomy" id="104259"/>
    <lineage>
        <taxon>Eukaryota</taxon>
        <taxon>Fungi</taxon>
        <taxon>Dikarya</taxon>
        <taxon>Ascomycota</taxon>
        <taxon>Pezizomycotina</taxon>
        <taxon>Eurotiomycetes</taxon>
        <taxon>Eurotiomycetidae</taxon>
        <taxon>Eurotiales</taxon>
        <taxon>Aspergillaceae</taxon>
        <taxon>Penicillium</taxon>
    </lineage>
</organism>
<reference evidence="3" key="1">
    <citation type="submission" date="2015-09" db="EMBL/GenBank/DDBJ databases">
        <authorList>
            <person name="Fill T.P."/>
            <person name="Baretta J.F."/>
            <person name="de Almeida L.G."/>
            <person name="Rocha M."/>
            <person name="de Souza D.H."/>
            <person name="Malavazi I."/>
            <person name="Cerdeira L.T."/>
            <person name="Hong H."/>
            <person name="Samborskyy M."/>
            <person name="de Vasconcelos A.T."/>
            <person name="Leadlay P."/>
            <person name="Rodrigues-Filho E."/>
        </authorList>
    </citation>
    <scope>NUCLEOTIDE SEQUENCE [LARGE SCALE GENOMIC DNA]</scope>
    <source>
        <strain evidence="3">LaBioMMi 136</strain>
    </source>
</reference>
<evidence type="ECO:0000313" key="3">
    <source>
        <dbReference type="Proteomes" id="UP000190744"/>
    </source>
</evidence>
<accession>A0A1S9RN84</accession>
<gene>
    <name evidence="2" type="ORF">PEBR_19314</name>
</gene>
<proteinExistence type="predicted"/>
<dbReference type="AlphaFoldDB" id="A0A1S9RN84"/>
<dbReference type="EMBL" id="LJBN01000131">
    <property type="protein sequence ID" value="OOQ86955.1"/>
    <property type="molecule type" value="Genomic_DNA"/>
</dbReference>
<dbReference type="Proteomes" id="UP000190744">
    <property type="component" value="Unassembled WGS sequence"/>
</dbReference>
<feature type="compositionally biased region" description="Basic and acidic residues" evidence="1">
    <location>
        <begin position="633"/>
        <end position="647"/>
    </location>
</feature>
<evidence type="ECO:0000256" key="1">
    <source>
        <dbReference type="SAM" id="MobiDB-lite"/>
    </source>
</evidence>
<name>A0A1S9RN84_PENBI</name>
<protein>
    <recommendedName>
        <fullName evidence="4">Cyanovirin-N domain-containing protein</fullName>
    </recommendedName>
</protein>
<sequence length="843" mass="92968">MVFSTTAKHFWLDRDINSDQTYLYAELQTDDRNDWRLTGVPLETVLGITEDCKGFDTREENSASNQDYTLQSRFEPGSLTLNAGAVLHGKLSEEYGGWETSIYLDVLFRNDDGTLVTETWPNCLITSGAVFGYGDKDLLRALLIAPNGNLALSQISLADDCEFVYEGLHRGDNYSVDSGILRPMGDDPSRWVVSSVGPRLEKDEFLIEGDKRIANSGFYEHFRASLWKSLSNSEGKLSAEPPSASDDDDDRPVEVRNKLQSGMPSVAFAVAGEEELSVCQYPTSFANSSLNALNIANDRCWKNEATRAKAQCVFTAVMACGVLLPRIFFGKAGAAYTPALSLMAGLVAKSATGPFVSDPTMKNVVAAIAIYRALKAELPGITGITAEETFKMVGSFQRRSGNEEESITWSQGSAARKEFERRKLDESILGNTTSGWDNIASTVEGTLAGDSKIPEDQIKHWLGDWKHDGVDLLNPPPPGEDRYLDKWRQDIRAVQDQLYLVEPDVGSAVEQSTQQALEGIATGLDALNQLLEFWPDYKGDEETNEKRKAIIQAATEPIGNGIQAVKEAAEGDSVLSQVTELEQKLIDLKTKFAEETAAEQAELDKIKSELQPLVEKMFADQKTYQAAQGQLAAKDKETSADEDKHAADPTSEGGVSWYKDLLRRHLSALEANQSAADEASTNYLSSVNVVTDLQARQAKLNHIHKGRYSVDREISKAEMIIRVLKLMINGTKQDGDRILSLGDPLEAAFTELMGIGEPPYHRMNRKIEDQLCTAVLKIHRVSLVDDSFVESARTAVTAVQDWFDDDYMPDGPRKEIEAIVNNPLYQASPEWVTEDGPIISGGR</sequence>